<dbReference type="NCBIfam" id="TIGR01410">
    <property type="entry name" value="tatB"/>
    <property type="match status" value="1"/>
</dbReference>
<sequence length="120" mass="13529">MFENIGWAEILVLAVVGLFVLGPERLPEGAAWLGRTIRQIKEYVTGAREQIRSELGPDFEDLRKPLEDLQEIRNFNPRTAVRKHLLEDDSSSSAAPQRSKPPEQRPLAPGERPPYDPDAT</sequence>
<evidence type="ECO:0000256" key="3">
    <source>
        <dbReference type="ARBA" id="ARBA00022475"/>
    </source>
</evidence>
<feature type="transmembrane region" description="Helical" evidence="11">
    <location>
        <begin position="6"/>
        <end position="22"/>
    </location>
</feature>
<dbReference type="GO" id="GO:0008320">
    <property type="term" value="F:protein transmembrane transporter activity"/>
    <property type="evidence" value="ECO:0007669"/>
    <property type="project" value="UniProtKB-UniRule"/>
</dbReference>
<evidence type="ECO:0000256" key="11">
    <source>
        <dbReference type="SAM" id="Phobius"/>
    </source>
</evidence>
<dbReference type="GO" id="GO:0033281">
    <property type="term" value="C:TAT protein transport complex"/>
    <property type="evidence" value="ECO:0007669"/>
    <property type="project" value="UniProtKB-UniRule"/>
</dbReference>
<evidence type="ECO:0000313" key="13">
    <source>
        <dbReference type="Proteomes" id="UP000031419"/>
    </source>
</evidence>
<keyword evidence="6 9" id="KW-1133">Transmembrane helix</keyword>
<dbReference type="Gene3D" id="1.20.5.3310">
    <property type="match status" value="1"/>
</dbReference>
<keyword evidence="5 9" id="KW-0653">Protein transport</keyword>
<dbReference type="STRING" id="28042.GU90_16085"/>
<evidence type="ECO:0000256" key="4">
    <source>
        <dbReference type="ARBA" id="ARBA00022692"/>
    </source>
</evidence>
<dbReference type="AlphaFoldDB" id="A0A073AV73"/>
<dbReference type="eggNOG" id="COG1826">
    <property type="taxonomic scope" value="Bacteria"/>
</dbReference>
<gene>
    <name evidence="9" type="primary">tatB</name>
    <name evidence="12" type="ORF">GU90_16085</name>
</gene>
<dbReference type="OrthoDB" id="3267321at2"/>
<evidence type="ECO:0000313" key="12">
    <source>
        <dbReference type="EMBL" id="KEI43295.1"/>
    </source>
</evidence>
<dbReference type="Pfam" id="PF02416">
    <property type="entry name" value="TatA_B_E"/>
    <property type="match status" value="1"/>
</dbReference>
<feature type="region of interest" description="Disordered" evidence="10">
    <location>
        <begin position="84"/>
        <end position="120"/>
    </location>
</feature>
<comment type="caution">
    <text evidence="12">The sequence shown here is derived from an EMBL/GenBank/DDBJ whole genome shotgun (WGS) entry which is preliminary data.</text>
</comment>
<keyword evidence="8 9" id="KW-0472">Membrane</keyword>
<dbReference type="PANTHER" id="PTHR33162">
    <property type="entry name" value="SEC-INDEPENDENT PROTEIN TRANSLOCASE PROTEIN TATA, CHLOROPLASTIC"/>
    <property type="match status" value="1"/>
</dbReference>
<protein>
    <recommendedName>
        <fullName evidence="9">Sec-independent protein translocase protein TatB</fullName>
    </recommendedName>
</protein>
<comment type="subcellular location">
    <subcellularLocation>
        <location evidence="9">Cell membrane</location>
        <topology evidence="9">Single-pass membrane protein</topology>
    </subcellularLocation>
    <subcellularLocation>
        <location evidence="1">Membrane</location>
        <topology evidence="1">Single-pass membrane protein</topology>
    </subcellularLocation>
</comment>
<comment type="similarity">
    <text evidence="9">Belongs to the TatB family.</text>
</comment>
<dbReference type="NCBIfam" id="NF002377">
    <property type="entry name" value="PRK01371.1-4"/>
    <property type="match status" value="1"/>
</dbReference>
<organism evidence="12 13">
    <name type="scientific">Saccharopolyspora rectivirgula</name>
    <dbReference type="NCBI Taxonomy" id="28042"/>
    <lineage>
        <taxon>Bacteria</taxon>
        <taxon>Bacillati</taxon>
        <taxon>Actinomycetota</taxon>
        <taxon>Actinomycetes</taxon>
        <taxon>Pseudonocardiales</taxon>
        <taxon>Pseudonocardiaceae</taxon>
        <taxon>Saccharopolyspora</taxon>
    </lineage>
</organism>
<keyword evidence="4 9" id="KW-0812">Transmembrane</keyword>
<evidence type="ECO:0000256" key="6">
    <source>
        <dbReference type="ARBA" id="ARBA00022989"/>
    </source>
</evidence>
<evidence type="ECO:0000256" key="2">
    <source>
        <dbReference type="ARBA" id="ARBA00022448"/>
    </source>
</evidence>
<evidence type="ECO:0000256" key="7">
    <source>
        <dbReference type="ARBA" id="ARBA00023010"/>
    </source>
</evidence>
<evidence type="ECO:0000256" key="9">
    <source>
        <dbReference type="HAMAP-Rule" id="MF_00237"/>
    </source>
</evidence>
<keyword evidence="3 9" id="KW-1003">Cell membrane</keyword>
<accession>A0A073AV73</accession>
<evidence type="ECO:0000256" key="5">
    <source>
        <dbReference type="ARBA" id="ARBA00022927"/>
    </source>
</evidence>
<keyword evidence="2 9" id="KW-0813">Transport</keyword>
<dbReference type="RefSeq" id="WP_029719495.1">
    <property type="nucleotide sequence ID" value="NZ_JAJUIW010000007.1"/>
</dbReference>
<dbReference type="HAMAP" id="MF_00237">
    <property type="entry name" value="TatB"/>
    <property type="match status" value="1"/>
</dbReference>
<dbReference type="InterPro" id="IPR003369">
    <property type="entry name" value="TatA/B/E"/>
</dbReference>
<comment type="subunit">
    <text evidence="9">The Tat system comprises two distinct complexes: a TatABC complex, containing multiple copies of TatA, TatB and TatC subunits, and a separate TatA complex, containing only TatA subunits. Substrates initially bind to the TatABC complex, which probably triggers association of the separate TatA complex to form the active translocon.</text>
</comment>
<dbReference type="GO" id="GO:0043953">
    <property type="term" value="P:protein transport by the Tat complex"/>
    <property type="evidence" value="ECO:0007669"/>
    <property type="project" value="UniProtKB-UniRule"/>
</dbReference>
<evidence type="ECO:0000256" key="1">
    <source>
        <dbReference type="ARBA" id="ARBA00004167"/>
    </source>
</evidence>
<dbReference type="EMBL" id="JNVU01000039">
    <property type="protein sequence ID" value="KEI43295.1"/>
    <property type="molecule type" value="Genomic_DNA"/>
</dbReference>
<dbReference type="PRINTS" id="PR01506">
    <property type="entry name" value="TATBPROTEIN"/>
</dbReference>
<reference evidence="12 13" key="1">
    <citation type="submission" date="2014-06" db="EMBL/GenBank/DDBJ databases">
        <title>Saccharopolyspora rectivirgula DSM-43113 Genome sequencing.</title>
        <authorList>
            <person name="Barrera C."/>
            <person name="Millon L."/>
            <person name="Rognon B."/>
            <person name="Zaugg C."/>
            <person name="Monod M."/>
        </authorList>
    </citation>
    <scope>NUCLEOTIDE SEQUENCE [LARGE SCALE GENOMIC DNA]</scope>
    <source>
        <strain evidence="12 13">DSM 43113</strain>
    </source>
</reference>
<proteinExistence type="inferred from homology"/>
<name>A0A073AV73_9PSEU</name>
<dbReference type="PANTHER" id="PTHR33162:SF1">
    <property type="entry name" value="SEC-INDEPENDENT PROTEIN TRANSLOCASE PROTEIN TATA, CHLOROPLASTIC"/>
    <property type="match status" value="1"/>
</dbReference>
<comment type="function">
    <text evidence="9">Part of the twin-arginine translocation (Tat) system that transports large folded proteins containing a characteristic twin-arginine motif in their signal peptide across membranes. Together with TatC, TatB is part of a receptor directly interacting with Tat signal peptides. TatB may form an oligomeric binding site that transiently accommodates folded Tat precursor proteins before their translocation.</text>
</comment>
<dbReference type="Proteomes" id="UP000031419">
    <property type="component" value="Unassembled WGS sequence"/>
</dbReference>
<keyword evidence="7 9" id="KW-0811">Translocation</keyword>
<evidence type="ECO:0000256" key="10">
    <source>
        <dbReference type="SAM" id="MobiDB-lite"/>
    </source>
</evidence>
<evidence type="ECO:0000256" key="8">
    <source>
        <dbReference type="ARBA" id="ARBA00023136"/>
    </source>
</evidence>
<keyword evidence="13" id="KW-1185">Reference proteome</keyword>
<dbReference type="InterPro" id="IPR018448">
    <property type="entry name" value="TatB"/>
</dbReference>